<dbReference type="AlphaFoldDB" id="A0A915HHV6"/>
<dbReference type="Proteomes" id="UP000887565">
    <property type="component" value="Unplaced"/>
</dbReference>
<proteinExistence type="predicted"/>
<protein>
    <submittedName>
        <fullName evidence="2">Uncharacterized protein</fullName>
    </submittedName>
</protein>
<organism evidence="1 2">
    <name type="scientific">Romanomermis culicivorax</name>
    <name type="common">Nematode worm</name>
    <dbReference type="NCBI Taxonomy" id="13658"/>
    <lineage>
        <taxon>Eukaryota</taxon>
        <taxon>Metazoa</taxon>
        <taxon>Ecdysozoa</taxon>
        <taxon>Nematoda</taxon>
        <taxon>Enoplea</taxon>
        <taxon>Dorylaimia</taxon>
        <taxon>Mermithida</taxon>
        <taxon>Mermithoidea</taxon>
        <taxon>Mermithidae</taxon>
        <taxon>Romanomermis</taxon>
    </lineage>
</organism>
<name>A0A915HHV6_ROMCU</name>
<dbReference type="WBParaSite" id="nRc.2.0.1.t00896-RA">
    <property type="protein sequence ID" value="nRc.2.0.1.t00896-RA"/>
    <property type="gene ID" value="nRc.2.0.1.g00896"/>
</dbReference>
<sequence length="172" mass="19881">MQVHRRVDRTAGSDGVVVPVARAAVVAEPEMENSEYLPQGQFKDVLHAIFPNRNLTKNKVQYTIELLLSRSIHWYTQNVGARTIKLVSSRSIDRLVFCTYLDAKCSRQDQTKNLYLFWVDTAVHLSIIMASSSDLLGVYCLSLIMRRFFNKKYDICKNQEKERFDDKKPGFN</sequence>
<keyword evidence="1" id="KW-1185">Reference proteome</keyword>
<reference evidence="2" key="1">
    <citation type="submission" date="2022-11" db="UniProtKB">
        <authorList>
            <consortium name="WormBaseParasite"/>
        </authorList>
    </citation>
    <scope>IDENTIFICATION</scope>
</reference>
<accession>A0A915HHV6</accession>
<evidence type="ECO:0000313" key="1">
    <source>
        <dbReference type="Proteomes" id="UP000887565"/>
    </source>
</evidence>
<evidence type="ECO:0000313" key="2">
    <source>
        <dbReference type="WBParaSite" id="nRc.2.0.1.t00896-RA"/>
    </source>
</evidence>